<organism evidence="3 4">
    <name type="scientific">Gulosibacter macacae</name>
    <dbReference type="NCBI Taxonomy" id="2488791"/>
    <lineage>
        <taxon>Bacteria</taxon>
        <taxon>Bacillati</taxon>
        <taxon>Actinomycetota</taxon>
        <taxon>Actinomycetes</taxon>
        <taxon>Micrococcales</taxon>
        <taxon>Microbacteriaceae</taxon>
        <taxon>Gulosibacter</taxon>
    </lineage>
</organism>
<keyword evidence="3" id="KW-0238">DNA-binding</keyword>
<dbReference type="InterPro" id="IPR041098">
    <property type="entry name" value="Rv2175c_C"/>
</dbReference>
<feature type="domain" description="DNA-binding protein Rv2175c wHTH" evidence="2">
    <location>
        <begin position="8"/>
        <end position="52"/>
    </location>
</feature>
<dbReference type="OrthoDB" id="3784042at2"/>
<reference evidence="3 4" key="1">
    <citation type="submission" date="2018-11" db="EMBL/GenBank/DDBJ databases">
        <title>YIM 102482-1 draft genome.</title>
        <authorList>
            <person name="Li G."/>
            <person name="Jiang Y."/>
        </authorList>
    </citation>
    <scope>NUCLEOTIDE SEQUENCE [LARGE SCALE GENOMIC DNA]</scope>
    <source>
        <strain evidence="3 4">YIM 102482-1</strain>
    </source>
</reference>
<sequence length="114" mass="12752">MTTVYSTREWFTLPEAAALLGVSSGRLARLIEDKYLLDVRVDGERRIPQDFFKDDEPLPGLRGTLTLLADHGVVDDEAMEWLLSNDEMLGEAPVDALRKGHKSTVRKSVQLLAI</sequence>
<name>A0A3P3VTX3_9MICO</name>
<comment type="caution">
    <text evidence="3">The sequence shown here is derived from an EMBL/GenBank/DDBJ whole genome shotgun (WGS) entry which is preliminary data.</text>
</comment>
<feature type="domain" description="Rv2175c C-terminal" evidence="1">
    <location>
        <begin position="60"/>
        <end position="113"/>
    </location>
</feature>
<gene>
    <name evidence="3" type="ORF">EG850_09160</name>
</gene>
<dbReference type="Pfam" id="PF21531">
    <property type="entry name" value="Rv2175c_wHTH"/>
    <property type="match status" value="1"/>
</dbReference>
<dbReference type="GO" id="GO:0003677">
    <property type="term" value="F:DNA binding"/>
    <property type="evidence" value="ECO:0007669"/>
    <property type="project" value="UniProtKB-KW"/>
</dbReference>
<accession>A0A3P3VTX3</accession>
<dbReference type="InterPro" id="IPR048576">
    <property type="entry name" value="Rv2175c_wHTH"/>
</dbReference>
<evidence type="ECO:0000313" key="4">
    <source>
        <dbReference type="Proteomes" id="UP000274391"/>
    </source>
</evidence>
<dbReference type="EMBL" id="RQVS01000010">
    <property type="protein sequence ID" value="RRJ86262.1"/>
    <property type="molecule type" value="Genomic_DNA"/>
</dbReference>
<evidence type="ECO:0000259" key="2">
    <source>
        <dbReference type="Pfam" id="PF21531"/>
    </source>
</evidence>
<dbReference type="Proteomes" id="UP000274391">
    <property type="component" value="Unassembled WGS sequence"/>
</dbReference>
<dbReference type="AlphaFoldDB" id="A0A3P3VTX3"/>
<evidence type="ECO:0000259" key="1">
    <source>
        <dbReference type="Pfam" id="PF18367"/>
    </source>
</evidence>
<protein>
    <submittedName>
        <fullName evidence="3">DNA-binding protein</fullName>
    </submittedName>
</protein>
<evidence type="ECO:0000313" key="3">
    <source>
        <dbReference type="EMBL" id="RRJ86262.1"/>
    </source>
</evidence>
<proteinExistence type="predicted"/>
<dbReference type="Pfam" id="PF18367">
    <property type="entry name" value="Rv2175c_C"/>
    <property type="match status" value="1"/>
</dbReference>
<keyword evidence="4" id="KW-1185">Reference proteome</keyword>